<keyword evidence="3" id="KW-1185">Reference proteome</keyword>
<name>A0ABY2WZZ8_9RHOB</name>
<keyword evidence="1" id="KW-0732">Signal</keyword>
<comment type="caution">
    <text evidence="2">The sequence shown here is derived from an EMBL/GenBank/DDBJ whole genome shotgun (WGS) entry which is preliminary data.</text>
</comment>
<organism evidence="2 3">
    <name type="scientific">Ruegeria sediminis</name>
    <dbReference type="NCBI Taxonomy" id="2583820"/>
    <lineage>
        <taxon>Bacteria</taxon>
        <taxon>Pseudomonadati</taxon>
        <taxon>Pseudomonadota</taxon>
        <taxon>Alphaproteobacteria</taxon>
        <taxon>Rhodobacterales</taxon>
        <taxon>Roseobacteraceae</taxon>
        <taxon>Ruegeria</taxon>
    </lineage>
</organism>
<proteinExistence type="predicted"/>
<dbReference type="Proteomes" id="UP001193035">
    <property type="component" value="Unassembled WGS sequence"/>
</dbReference>
<sequence length="82" mass="9054">MNLLQSSVPIFALLVLVSGCAPTPESLETEPVQVQTSKGVVTCQLYTHSRVLWDRAIDRPNNMSVKEGDEVCRNEGRRRLGG</sequence>
<feature type="chain" id="PRO_5045974629" evidence="1">
    <location>
        <begin position="22"/>
        <end position="82"/>
    </location>
</feature>
<evidence type="ECO:0000313" key="2">
    <source>
        <dbReference type="EMBL" id="TMV08542.1"/>
    </source>
</evidence>
<reference evidence="2 3" key="1">
    <citation type="submission" date="2019-05" db="EMBL/GenBank/DDBJ databases">
        <title>Ruegeria sp. nov., isolated from tidal flat.</title>
        <authorList>
            <person name="Kim W."/>
        </authorList>
    </citation>
    <scope>NUCLEOTIDE SEQUENCE [LARGE SCALE GENOMIC DNA]</scope>
    <source>
        <strain evidence="2 3">CAU 1488</strain>
    </source>
</reference>
<dbReference type="RefSeq" id="WP_138840572.1">
    <property type="nucleotide sequence ID" value="NZ_VCPD01000002.1"/>
</dbReference>
<dbReference type="EMBL" id="VCPD01000002">
    <property type="protein sequence ID" value="TMV08542.1"/>
    <property type="molecule type" value="Genomic_DNA"/>
</dbReference>
<accession>A0ABY2WZZ8</accession>
<evidence type="ECO:0000313" key="3">
    <source>
        <dbReference type="Proteomes" id="UP001193035"/>
    </source>
</evidence>
<protein>
    <submittedName>
        <fullName evidence="2">Uncharacterized protein</fullName>
    </submittedName>
</protein>
<gene>
    <name evidence="2" type="ORF">FGK63_05285</name>
</gene>
<feature type="signal peptide" evidence="1">
    <location>
        <begin position="1"/>
        <end position="21"/>
    </location>
</feature>
<evidence type="ECO:0000256" key="1">
    <source>
        <dbReference type="SAM" id="SignalP"/>
    </source>
</evidence>